<dbReference type="CDD" id="cd03784">
    <property type="entry name" value="GT1_Gtf-like"/>
    <property type="match status" value="1"/>
</dbReference>
<feature type="domain" description="Glycosyltransferase N-terminal" evidence="6">
    <location>
        <begin position="12"/>
        <end position="240"/>
    </location>
</feature>
<dbReference type="AlphaFoldDB" id="A0A1S3Y302"/>
<dbReference type="Pfam" id="PF26168">
    <property type="entry name" value="Glyco_transf_N"/>
    <property type="match status" value="1"/>
</dbReference>
<dbReference type="GO" id="GO:0016138">
    <property type="term" value="P:glycoside biosynthetic process"/>
    <property type="evidence" value="ECO:0007669"/>
    <property type="project" value="UniProtKB-ARBA"/>
</dbReference>
<proteinExistence type="inferred from homology"/>
<dbReference type="PaxDb" id="4097-A0A1S3Y302"/>
<dbReference type="GO" id="GO:0035251">
    <property type="term" value="F:UDP-glucosyltransferase activity"/>
    <property type="evidence" value="ECO:0000318"/>
    <property type="project" value="GO_Central"/>
</dbReference>
<dbReference type="FunFam" id="3.40.50.2000:FF:000060">
    <property type="entry name" value="Glycosyltransferase"/>
    <property type="match status" value="1"/>
</dbReference>
<evidence type="ECO:0000256" key="5">
    <source>
        <dbReference type="RuleBase" id="RU362057"/>
    </source>
</evidence>
<dbReference type="PANTHER" id="PTHR48044:SF2">
    <property type="entry name" value="CYANIDIN-3-O-GLUCOSIDE 2-O-GLUCURONOSYLTRANSFERASE-LIKE"/>
    <property type="match status" value="1"/>
</dbReference>
<dbReference type="PANTHER" id="PTHR48044">
    <property type="entry name" value="GLYCOSYLTRANSFERASE"/>
    <property type="match status" value="1"/>
</dbReference>
<dbReference type="InterPro" id="IPR035595">
    <property type="entry name" value="UDP_glycos_trans_CS"/>
</dbReference>
<evidence type="ECO:0000256" key="4">
    <source>
        <dbReference type="RuleBase" id="RU003718"/>
    </source>
</evidence>
<comment type="similarity">
    <text evidence="1 4">Belongs to the UDP-glycosyltransferase family.</text>
</comment>
<reference evidence="7" key="1">
    <citation type="journal article" date="2014" name="Nat. Commun.">
        <title>The tobacco genome sequence and its comparison with those of tomato and potato.</title>
        <authorList>
            <person name="Sierro N."/>
            <person name="Battey J.N."/>
            <person name="Ouadi S."/>
            <person name="Bakaher N."/>
            <person name="Bovet L."/>
            <person name="Willig A."/>
            <person name="Goepfert S."/>
            <person name="Peitsch M.C."/>
            <person name="Ivanov N.V."/>
        </authorList>
    </citation>
    <scope>NUCLEOTIDE SEQUENCE [LARGE SCALE GENOMIC DNA]</scope>
</reference>
<evidence type="ECO:0000256" key="1">
    <source>
        <dbReference type="ARBA" id="ARBA00009995"/>
    </source>
</evidence>
<evidence type="ECO:0000259" key="6">
    <source>
        <dbReference type="Pfam" id="PF26168"/>
    </source>
</evidence>
<dbReference type="PROSITE" id="PS00375">
    <property type="entry name" value="UDPGT"/>
    <property type="match status" value="1"/>
</dbReference>
<dbReference type="Proteomes" id="UP000790787">
    <property type="component" value="Chromosome 17"/>
</dbReference>
<dbReference type="SUPFAM" id="SSF53756">
    <property type="entry name" value="UDP-Glycosyltransferase/glycogen phosphorylase"/>
    <property type="match status" value="1"/>
</dbReference>
<evidence type="ECO:0000313" key="7">
    <source>
        <dbReference type="Proteomes" id="UP000790787"/>
    </source>
</evidence>
<dbReference type="InterPro" id="IPR058980">
    <property type="entry name" value="Glyco_transf_N"/>
</dbReference>
<keyword evidence="3 4" id="KW-0808">Transferase</keyword>
<keyword evidence="2 4" id="KW-0328">Glycosyltransferase</keyword>
<dbReference type="EC" id="2.4.1.-" evidence="5"/>
<dbReference type="OMA" id="FERSCNI"/>
<evidence type="ECO:0000256" key="2">
    <source>
        <dbReference type="ARBA" id="ARBA00022676"/>
    </source>
</evidence>
<gene>
    <name evidence="8" type="primary">LOC107771502</name>
</gene>
<dbReference type="KEGG" id="nta:107771502"/>
<accession>A0A1S3Y302</accession>
<keyword evidence="7" id="KW-1185">Reference proteome</keyword>
<dbReference type="RefSeq" id="XP_016446362.1">
    <property type="nucleotide sequence ID" value="XM_016590876.1"/>
</dbReference>
<dbReference type="InterPro" id="IPR002213">
    <property type="entry name" value="UDP_glucos_trans"/>
</dbReference>
<organism evidence="7 8">
    <name type="scientific">Nicotiana tabacum</name>
    <name type="common">Common tobacco</name>
    <dbReference type="NCBI Taxonomy" id="4097"/>
    <lineage>
        <taxon>Eukaryota</taxon>
        <taxon>Viridiplantae</taxon>
        <taxon>Streptophyta</taxon>
        <taxon>Embryophyta</taxon>
        <taxon>Tracheophyta</taxon>
        <taxon>Spermatophyta</taxon>
        <taxon>Magnoliopsida</taxon>
        <taxon>eudicotyledons</taxon>
        <taxon>Gunneridae</taxon>
        <taxon>Pentapetalae</taxon>
        <taxon>asterids</taxon>
        <taxon>lamiids</taxon>
        <taxon>Solanales</taxon>
        <taxon>Solanaceae</taxon>
        <taxon>Nicotianoideae</taxon>
        <taxon>Nicotianeae</taxon>
        <taxon>Nicotiana</taxon>
    </lineage>
</organism>
<dbReference type="SMR" id="A0A1S3Y302"/>
<dbReference type="OrthoDB" id="5835829at2759"/>
<dbReference type="Gene3D" id="3.40.50.2000">
    <property type="entry name" value="Glycogen Phosphorylase B"/>
    <property type="match status" value="2"/>
</dbReference>
<sequence>MNGFMDNQKPLRVLMFPWLGYGHISPFLELAKKLSQRNFTIYLCSTPINLSSIKKNLSPEFSPSIQFLELNLQTLPNLPPCHHTTNGLPPHLMNTLKEAFDLASPDFTLILKTLKPDLLIYDFLQPWAPKAAAELKIPAVEFISSSATMTSYMLHVFNNPGIKFPFSSICYRDYEMARIEKDESSMPVEKLEEDKKRVRDCFYLSSDLVLIKSFKEIEGKYSDYITNLTGKKVVPLGPLVQEPTIDDGESELITWLNEKEEKSTIFVSFGSEYFLSKEDLLEIAYGLEKSKVNFIWPIRFQKGEDLELEEALPKGFFNRVGNRGNVFKGWAPQAKILEHSSIGGFVSHCGWSSVMESMKYGVPIIAMPMHIDQPVNSRLVEEVGIAVEVVRDSNAKLHREEVAAIINQVVVEKDGEFVRQKARDMKEMLRSKGDEEIEEVAKELEKLCAKKTHCSIEAL</sequence>
<reference evidence="8" key="2">
    <citation type="submission" date="2025-08" db="UniProtKB">
        <authorList>
            <consortium name="RefSeq"/>
        </authorList>
    </citation>
    <scope>IDENTIFICATION</scope>
    <source>
        <tissue evidence="8">Leaf</tissue>
    </source>
</reference>
<evidence type="ECO:0000313" key="8">
    <source>
        <dbReference type="RefSeq" id="XP_016446362.1"/>
    </source>
</evidence>
<dbReference type="Pfam" id="PF00201">
    <property type="entry name" value="UDPGT"/>
    <property type="match status" value="1"/>
</dbReference>
<dbReference type="GeneID" id="107771502"/>
<name>A0A1S3Y302_TOBAC</name>
<evidence type="ECO:0000256" key="3">
    <source>
        <dbReference type="ARBA" id="ARBA00022679"/>
    </source>
</evidence>
<protein>
    <recommendedName>
        <fullName evidence="5">Glycosyltransferase</fullName>
        <ecNumber evidence="5">2.4.1.-</ecNumber>
    </recommendedName>
</protein>